<reference evidence="2" key="1">
    <citation type="submission" date="2022-11" db="EMBL/GenBank/DDBJ databases">
        <authorList>
            <person name="Kikuchi T."/>
        </authorList>
    </citation>
    <scope>NUCLEOTIDE SEQUENCE</scope>
    <source>
        <strain evidence="2">PS1010</strain>
    </source>
</reference>
<keyword evidence="1" id="KW-1133">Transmembrane helix</keyword>
<dbReference type="OrthoDB" id="5838358at2759"/>
<dbReference type="PANTHER" id="PTHR10664">
    <property type="entry name" value="SERPENTINE RECEPTOR-C.ELEGANS"/>
    <property type="match status" value="1"/>
</dbReference>
<comment type="caution">
    <text evidence="2">The sequence shown here is derived from an EMBL/GenBank/DDBJ whole genome shotgun (WGS) entry which is preliminary data.</text>
</comment>
<proteinExistence type="predicted"/>
<feature type="transmembrane region" description="Helical" evidence="1">
    <location>
        <begin position="255"/>
        <end position="276"/>
    </location>
</feature>
<evidence type="ECO:0000313" key="3">
    <source>
        <dbReference type="Proteomes" id="UP001152747"/>
    </source>
</evidence>
<feature type="transmembrane region" description="Helical" evidence="1">
    <location>
        <begin position="214"/>
        <end position="235"/>
    </location>
</feature>
<dbReference type="PANTHER" id="PTHR10664:SF22">
    <property type="entry name" value="SERPENTINE RECEPTOR, CLASS BC (CLASS B-LIKE)"/>
    <property type="match status" value="1"/>
</dbReference>
<protein>
    <recommendedName>
        <fullName evidence="4">Serpentine Receptor, class BC (Class B-like)</fullName>
    </recommendedName>
</protein>
<accession>A0A9P1N6D5</accession>
<evidence type="ECO:0000313" key="2">
    <source>
        <dbReference type="EMBL" id="CAI5452875.1"/>
    </source>
</evidence>
<feature type="transmembrane region" description="Helical" evidence="1">
    <location>
        <begin position="94"/>
        <end position="117"/>
    </location>
</feature>
<evidence type="ECO:0008006" key="4">
    <source>
        <dbReference type="Google" id="ProtNLM"/>
    </source>
</evidence>
<feature type="transmembrane region" description="Helical" evidence="1">
    <location>
        <begin position="181"/>
        <end position="202"/>
    </location>
</feature>
<name>A0A9P1N6D5_9PELO</name>
<dbReference type="Pfam" id="PF10316">
    <property type="entry name" value="7TM_GPCR_Srbc"/>
    <property type="match status" value="1"/>
</dbReference>
<feature type="transmembrane region" description="Helical" evidence="1">
    <location>
        <begin position="129"/>
        <end position="149"/>
    </location>
</feature>
<keyword evidence="1" id="KW-0472">Membrane</keyword>
<dbReference type="InterPro" id="IPR019420">
    <property type="entry name" value="7TM_GPCR_serpentine_rcpt_Srbc"/>
</dbReference>
<feature type="transmembrane region" description="Helical" evidence="1">
    <location>
        <begin position="6"/>
        <end position="31"/>
    </location>
</feature>
<evidence type="ECO:0000256" key="1">
    <source>
        <dbReference type="SAM" id="Phobius"/>
    </source>
</evidence>
<keyword evidence="1" id="KW-0812">Transmembrane</keyword>
<dbReference type="AlphaFoldDB" id="A0A9P1N6D5"/>
<feature type="transmembrane region" description="Helical" evidence="1">
    <location>
        <begin position="52"/>
        <end position="74"/>
    </location>
</feature>
<organism evidence="2 3">
    <name type="scientific">Caenorhabditis angaria</name>
    <dbReference type="NCBI Taxonomy" id="860376"/>
    <lineage>
        <taxon>Eukaryota</taxon>
        <taxon>Metazoa</taxon>
        <taxon>Ecdysozoa</taxon>
        <taxon>Nematoda</taxon>
        <taxon>Chromadorea</taxon>
        <taxon>Rhabditida</taxon>
        <taxon>Rhabditina</taxon>
        <taxon>Rhabditomorpha</taxon>
        <taxon>Rhabditoidea</taxon>
        <taxon>Rhabditidae</taxon>
        <taxon>Peloderinae</taxon>
        <taxon>Caenorhabditis</taxon>
    </lineage>
</organism>
<dbReference type="Proteomes" id="UP001152747">
    <property type="component" value="Unassembled WGS sequence"/>
</dbReference>
<sequence>MVTVKPAGFYFTLFGIFGAILTGFLNWRLIYYILRNEKYREKKEYQLFTFRFAIDCALAIIISIYFTGMCIFFQNSTSIQYHPLFFVALLASNINATRGLLAFCIAIERVIAVYFPIAFHNHRKTFSSYYVIILTILFGLFEDVVLYKFCDYTYVEKEECSAFGCAVGSCFLKYWGVNKTIIAGSTFLLSILLLCKLLVFKISSEHKTADLTRANQLCLVDTVTVLVFDLSPYFFTLLYGDEVIHLDGYGPYNAVIKVIACFVDAVIASIVIGKLAKPRVQQNERTTSFRPKIKNDANKNT</sequence>
<dbReference type="Gene3D" id="1.20.1070.10">
    <property type="entry name" value="Rhodopsin 7-helix transmembrane proteins"/>
    <property type="match status" value="1"/>
</dbReference>
<gene>
    <name evidence="2" type="ORF">CAMP_LOCUS15512</name>
</gene>
<keyword evidence="3" id="KW-1185">Reference proteome</keyword>
<dbReference type="EMBL" id="CANHGI010000005">
    <property type="protein sequence ID" value="CAI5452875.1"/>
    <property type="molecule type" value="Genomic_DNA"/>
</dbReference>